<sequence>MTGALPVETEEEVQSKKRSKTKTTPAIAKASAKGTSSLDASKQTRSSTRKPPPSTEPDPGDAPHQDAPSALSQSHQTPLHEKTDGQIHNDAFSQEDDSLSMDNLLSFGSLDSDSPTHGTRPPSAVKVGATPAHETSILALKNFKRRQRQPSLLRRIHQTTEVEDNDLDDLDDFNPEGQSTPLHLDHSGSGDESIRPGEDHLSSSASRGTKRKLSSPVVLVPRSSPLYDPPSGADLAESHRSSSPSLPEDIIETQEMPEGHEQNSPDIMSETMAPPRSSSPLMDDVENISATTKGRRIRGTRGPVHYDASGDEESQLRPRTRPKGRPKVKVQGLSTAKLQALLPRRRTVVSHEHDEYDLEDSDEIVVAPIDSDEDELQMPQPRKAAPTRKTGTFKPPRKGGRKTKKAAPAPEVSKKPRTYGRRTSSDKENGSTYVANEESEDDEVEDVSETRINVPKERLEAIAKKFEEVDAWDLEFETVDQVASSS</sequence>
<feature type="region of interest" description="Disordered" evidence="1">
    <location>
        <begin position="344"/>
        <end position="454"/>
    </location>
</feature>
<dbReference type="EMBL" id="ML996146">
    <property type="protein sequence ID" value="KAF2734596.1"/>
    <property type="molecule type" value="Genomic_DNA"/>
</dbReference>
<reference evidence="2" key="1">
    <citation type="journal article" date="2020" name="Stud. Mycol.">
        <title>101 Dothideomycetes genomes: a test case for predicting lifestyles and emergence of pathogens.</title>
        <authorList>
            <person name="Haridas S."/>
            <person name="Albert R."/>
            <person name="Binder M."/>
            <person name="Bloem J."/>
            <person name="Labutti K."/>
            <person name="Salamov A."/>
            <person name="Andreopoulos B."/>
            <person name="Baker S."/>
            <person name="Barry K."/>
            <person name="Bills G."/>
            <person name="Bluhm B."/>
            <person name="Cannon C."/>
            <person name="Castanera R."/>
            <person name="Culley D."/>
            <person name="Daum C."/>
            <person name="Ezra D."/>
            <person name="Gonzalez J."/>
            <person name="Henrissat B."/>
            <person name="Kuo A."/>
            <person name="Liang C."/>
            <person name="Lipzen A."/>
            <person name="Lutzoni F."/>
            <person name="Magnuson J."/>
            <person name="Mondo S."/>
            <person name="Nolan M."/>
            <person name="Ohm R."/>
            <person name="Pangilinan J."/>
            <person name="Park H.-J."/>
            <person name="Ramirez L."/>
            <person name="Alfaro M."/>
            <person name="Sun H."/>
            <person name="Tritt A."/>
            <person name="Yoshinaga Y."/>
            <person name="Zwiers L.-H."/>
            <person name="Turgeon B."/>
            <person name="Goodwin S."/>
            <person name="Spatafora J."/>
            <person name="Crous P."/>
            <person name="Grigoriev I."/>
        </authorList>
    </citation>
    <scope>NUCLEOTIDE SEQUENCE</scope>
    <source>
        <strain evidence="2">CBS 125425</strain>
    </source>
</reference>
<name>A0A9P4V2T4_9PLEO</name>
<feature type="compositionally biased region" description="Polar residues" evidence="1">
    <location>
        <begin position="33"/>
        <end position="46"/>
    </location>
</feature>
<dbReference type="AlphaFoldDB" id="A0A9P4V2T4"/>
<proteinExistence type="predicted"/>
<keyword evidence="3" id="KW-1185">Reference proteome</keyword>
<dbReference type="OrthoDB" id="5423493at2759"/>
<feature type="compositionally biased region" description="Low complexity" evidence="1">
    <location>
        <begin position="214"/>
        <end position="226"/>
    </location>
</feature>
<feature type="compositionally biased region" description="Basic and acidic residues" evidence="1">
    <location>
        <begin position="183"/>
        <end position="201"/>
    </location>
</feature>
<feature type="compositionally biased region" description="Basic residues" evidence="1">
    <location>
        <begin position="318"/>
        <end position="328"/>
    </location>
</feature>
<organism evidence="2 3">
    <name type="scientific">Polyplosphaeria fusca</name>
    <dbReference type="NCBI Taxonomy" id="682080"/>
    <lineage>
        <taxon>Eukaryota</taxon>
        <taxon>Fungi</taxon>
        <taxon>Dikarya</taxon>
        <taxon>Ascomycota</taxon>
        <taxon>Pezizomycotina</taxon>
        <taxon>Dothideomycetes</taxon>
        <taxon>Pleosporomycetidae</taxon>
        <taxon>Pleosporales</taxon>
        <taxon>Tetraplosphaeriaceae</taxon>
        <taxon>Polyplosphaeria</taxon>
    </lineage>
</organism>
<accession>A0A9P4V2T4</accession>
<evidence type="ECO:0000256" key="1">
    <source>
        <dbReference type="SAM" id="MobiDB-lite"/>
    </source>
</evidence>
<feature type="compositionally biased region" description="Basic and acidic residues" evidence="1">
    <location>
        <begin position="78"/>
        <end position="87"/>
    </location>
</feature>
<feature type="compositionally biased region" description="Acidic residues" evidence="1">
    <location>
        <begin position="161"/>
        <end position="174"/>
    </location>
</feature>
<feature type="non-terminal residue" evidence="2">
    <location>
        <position position="486"/>
    </location>
</feature>
<evidence type="ECO:0000313" key="2">
    <source>
        <dbReference type="EMBL" id="KAF2734596.1"/>
    </source>
</evidence>
<evidence type="ECO:0000313" key="3">
    <source>
        <dbReference type="Proteomes" id="UP000799444"/>
    </source>
</evidence>
<feature type="compositionally biased region" description="Basic residues" evidence="1">
    <location>
        <begin position="395"/>
        <end position="405"/>
    </location>
</feature>
<protein>
    <submittedName>
        <fullName evidence="2">Uncharacterized protein</fullName>
    </submittedName>
</protein>
<dbReference type="Proteomes" id="UP000799444">
    <property type="component" value="Unassembled WGS sequence"/>
</dbReference>
<comment type="caution">
    <text evidence="2">The sequence shown here is derived from an EMBL/GenBank/DDBJ whole genome shotgun (WGS) entry which is preliminary data.</text>
</comment>
<feature type="compositionally biased region" description="Acidic residues" evidence="1">
    <location>
        <begin position="437"/>
        <end position="447"/>
    </location>
</feature>
<gene>
    <name evidence="2" type="ORF">EJ04DRAFT_512439</name>
</gene>
<feature type="region of interest" description="Disordered" evidence="1">
    <location>
        <begin position="1"/>
        <end position="332"/>
    </location>
</feature>